<dbReference type="Proteomes" id="UP000653644">
    <property type="component" value="Unassembled WGS sequence"/>
</dbReference>
<name>A0ABQ3D0W9_9ACTN</name>
<keyword evidence="7" id="KW-1185">Reference proteome</keyword>
<dbReference type="PANTHER" id="PTHR43201:SF5">
    <property type="entry name" value="MEDIUM-CHAIN ACYL-COA LIGASE ACSF2, MITOCHONDRIAL"/>
    <property type="match status" value="1"/>
</dbReference>
<dbReference type="InterPro" id="IPR000873">
    <property type="entry name" value="AMP-dep_synth/lig_dom"/>
</dbReference>
<accession>A0ABQ3D0W9</accession>
<proteinExistence type="inferred from homology"/>
<reference evidence="7" key="1">
    <citation type="journal article" date="2019" name="Int. J. Syst. Evol. Microbiol.">
        <title>The Global Catalogue of Microorganisms (GCM) 10K type strain sequencing project: providing services to taxonomists for standard genome sequencing and annotation.</title>
        <authorList>
            <consortium name="The Broad Institute Genomics Platform"/>
            <consortium name="The Broad Institute Genome Sequencing Center for Infectious Disease"/>
            <person name="Wu L."/>
            <person name="Ma J."/>
        </authorList>
    </citation>
    <scope>NUCLEOTIDE SEQUENCE [LARGE SCALE GENOMIC DNA]</scope>
    <source>
        <strain evidence="7">JCM 4733</strain>
    </source>
</reference>
<comment type="similarity">
    <text evidence="1">Belongs to the ATP-dependent AMP-binding enzyme family.</text>
</comment>
<gene>
    <name evidence="6" type="ORF">GCM10010345_65910</name>
</gene>
<evidence type="ECO:0000313" key="7">
    <source>
        <dbReference type="Proteomes" id="UP000653644"/>
    </source>
</evidence>
<dbReference type="InterPro" id="IPR025110">
    <property type="entry name" value="AMP-bd_C"/>
</dbReference>
<dbReference type="RefSeq" id="WP_189892036.1">
    <property type="nucleotide sequence ID" value="NZ_BMVN01000031.1"/>
</dbReference>
<dbReference type="SUPFAM" id="SSF56801">
    <property type="entry name" value="Acetyl-CoA synthetase-like"/>
    <property type="match status" value="1"/>
</dbReference>
<feature type="compositionally biased region" description="Polar residues" evidence="3">
    <location>
        <begin position="494"/>
        <end position="506"/>
    </location>
</feature>
<feature type="domain" description="AMP-binding enzyme C-terminal" evidence="5">
    <location>
        <begin position="397"/>
        <end position="470"/>
    </location>
</feature>
<dbReference type="Gene3D" id="3.40.50.12780">
    <property type="entry name" value="N-terminal domain of ligase-like"/>
    <property type="match status" value="1"/>
</dbReference>
<dbReference type="CDD" id="cd04433">
    <property type="entry name" value="AFD_class_I"/>
    <property type="match status" value="1"/>
</dbReference>
<keyword evidence="2" id="KW-0436">Ligase</keyword>
<evidence type="ECO:0000256" key="3">
    <source>
        <dbReference type="SAM" id="MobiDB-lite"/>
    </source>
</evidence>
<dbReference type="InterPro" id="IPR045851">
    <property type="entry name" value="AMP-bd_C_sf"/>
</dbReference>
<evidence type="ECO:0000256" key="1">
    <source>
        <dbReference type="ARBA" id="ARBA00006432"/>
    </source>
</evidence>
<feature type="region of interest" description="Disordered" evidence="3">
    <location>
        <begin position="471"/>
        <end position="514"/>
    </location>
</feature>
<dbReference type="InterPro" id="IPR020845">
    <property type="entry name" value="AMP-binding_CS"/>
</dbReference>
<evidence type="ECO:0000259" key="4">
    <source>
        <dbReference type="Pfam" id="PF00501"/>
    </source>
</evidence>
<evidence type="ECO:0000313" key="6">
    <source>
        <dbReference type="EMBL" id="GHA52170.1"/>
    </source>
</evidence>
<feature type="domain" description="AMP-dependent synthetase/ligase" evidence="4">
    <location>
        <begin position="151"/>
        <end position="346"/>
    </location>
</feature>
<dbReference type="InterPro" id="IPR042099">
    <property type="entry name" value="ANL_N_sf"/>
</dbReference>
<evidence type="ECO:0000256" key="2">
    <source>
        <dbReference type="ARBA" id="ARBA00022598"/>
    </source>
</evidence>
<feature type="compositionally biased region" description="Low complexity" evidence="3">
    <location>
        <begin position="478"/>
        <end position="493"/>
    </location>
</feature>
<dbReference type="Gene3D" id="3.30.300.30">
    <property type="match status" value="1"/>
</dbReference>
<organism evidence="6 7">
    <name type="scientific">Streptomyces canarius</name>
    <dbReference type="NCBI Taxonomy" id="285453"/>
    <lineage>
        <taxon>Bacteria</taxon>
        <taxon>Bacillati</taxon>
        <taxon>Actinomycetota</taxon>
        <taxon>Actinomycetes</taxon>
        <taxon>Kitasatosporales</taxon>
        <taxon>Streptomycetaceae</taxon>
        <taxon>Streptomyces</taxon>
    </lineage>
</organism>
<protein>
    <submittedName>
        <fullName evidence="6">Uncharacterized protein</fullName>
    </submittedName>
</protein>
<dbReference type="EMBL" id="BMVN01000031">
    <property type="protein sequence ID" value="GHA52170.1"/>
    <property type="molecule type" value="Genomic_DNA"/>
</dbReference>
<sequence length="514" mass="53836">MTHAPTAVCELYTALCRHRDAAPDAVALRTATANGRHRTLTRAEFCADVLSVAAGGRISADRSPVVVRVDGSAESIVTVVGLALTGADLLLIEEESSYLADPGSALRRLAPSTVVGPPATAPDVPDPSTYLTYEECRGEFRRLAAGRDGEILQMTSGSTGEPRVVRQPLRHVLRGARTYGDVLRLGPGDTLLTAVPAAHSFGLVGGLMASLVSGAGLWALPRFGLRPLLEGLDAGATVLLGTPLVYELLIRVLRTRNRPPALRVALSSGGPLAPTVAAEAASGLGVPVRQIYGSTETGLIAVQPGHTEAWPANAVGVAAPGVGLRVEPPGGEGELLVRTPTLLSGYAAEPGGPPLTEDGFYRTGDVARIDADGRVFLIGRKSTFVNVGGRKVNPRRIERILAEHPAVREVYVHGVAAPGAEEHMEAVVVPDPGTTVADLARFCRTRGLLPYEVPHRFHVVDRLPRTSMGKVDRRRVRAATAGTATDAATGPTTSVPAAQGRTTEPSGSEDQDHE</sequence>
<dbReference type="PANTHER" id="PTHR43201">
    <property type="entry name" value="ACYL-COA SYNTHETASE"/>
    <property type="match status" value="1"/>
</dbReference>
<evidence type="ECO:0000259" key="5">
    <source>
        <dbReference type="Pfam" id="PF13193"/>
    </source>
</evidence>
<dbReference type="PROSITE" id="PS00455">
    <property type="entry name" value="AMP_BINDING"/>
    <property type="match status" value="1"/>
</dbReference>
<dbReference type="Pfam" id="PF00501">
    <property type="entry name" value="AMP-binding"/>
    <property type="match status" value="1"/>
</dbReference>
<comment type="caution">
    <text evidence="6">The sequence shown here is derived from an EMBL/GenBank/DDBJ whole genome shotgun (WGS) entry which is preliminary data.</text>
</comment>
<dbReference type="Pfam" id="PF13193">
    <property type="entry name" value="AMP-binding_C"/>
    <property type="match status" value="1"/>
</dbReference>